<dbReference type="InterPro" id="IPR033175">
    <property type="entry name" value="PSD-A"/>
</dbReference>
<evidence type="ECO:0000313" key="11">
    <source>
        <dbReference type="EMBL" id="ACL25112.1"/>
    </source>
</evidence>
<dbReference type="PANTHER" id="PTHR35809:SF1">
    <property type="entry name" value="ARCHAETIDYLSERINE DECARBOXYLASE PROENZYME-RELATED"/>
    <property type="match status" value="1"/>
</dbReference>
<keyword evidence="7" id="KW-0594">Phospholipid biosynthesis</keyword>
<dbReference type="GO" id="GO:0008654">
    <property type="term" value="P:phospholipid biosynthetic process"/>
    <property type="evidence" value="ECO:0007669"/>
    <property type="project" value="UniProtKB-KW"/>
</dbReference>
<dbReference type="AlphaFoldDB" id="B8GD45"/>
<dbReference type="Pfam" id="PF02666">
    <property type="entry name" value="PS_Dcarbxylase"/>
    <property type="match status" value="1"/>
</dbReference>
<evidence type="ECO:0000256" key="2">
    <source>
        <dbReference type="ARBA" id="ARBA00022516"/>
    </source>
</evidence>
<protein>
    <submittedName>
        <fullName evidence="11">Phosphatidylserine decarboxylase-related</fullName>
    </submittedName>
</protein>
<evidence type="ECO:0000313" key="12">
    <source>
        <dbReference type="Proteomes" id="UP000002508"/>
    </source>
</evidence>
<dbReference type="HOGENOM" id="CLU_072492_2_0_0"/>
<accession>B8GD45</accession>
<dbReference type="Proteomes" id="UP000002508">
    <property type="component" value="Chromosome"/>
</dbReference>
<reference evidence="11" key="1">
    <citation type="submission" date="2008-12" db="EMBL/GenBank/DDBJ databases">
        <title>Complete sequence of Chloroflexus aggregans DSM 9485.</title>
        <authorList>
            <consortium name="US DOE Joint Genome Institute"/>
            <person name="Lucas S."/>
            <person name="Copeland A."/>
            <person name="Lapidus A."/>
            <person name="Glavina del Rio T."/>
            <person name="Dalin E."/>
            <person name="Tice H."/>
            <person name="Pitluck S."/>
            <person name="Foster B."/>
            <person name="Larimer F."/>
            <person name="Land M."/>
            <person name="Hauser L."/>
            <person name="Kyrpides N."/>
            <person name="Mikhailova N."/>
            <person name="Bryant D."/>
            <person name="Richardson P."/>
        </authorList>
    </citation>
    <scope>NUCLEOTIDE SEQUENCE</scope>
    <source>
        <strain evidence="11">DSM 9485</strain>
    </source>
</reference>
<evidence type="ECO:0000256" key="3">
    <source>
        <dbReference type="ARBA" id="ARBA00022793"/>
    </source>
</evidence>
<keyword evidence="3" id="KW-0210">Decarboxylase</keyword>
<dbReference type="InterPro" id="IPR003817">
    <property type="entry name" value="PS_Dcarbxylase"/>
</dbReference>
<keyword evidence="9" id="KW-1208">Phospholipid metabolism</keyword>
<keyword evidence="8" id="KW-0456">Lyase</keyword>
<proteinExistence type="predicted"/>
<dbReference type="PANTHER" id="PTHR35809">
    <property type="entry name" value="ARCHAETIDYLSERINE DECARBOXYLASE PROENZYME-RELATED"/>
    <property type="match status" value="1"/>
</dbReference>
<keyword evidence="10" id="KW-0670">Pyruvate</keyword>
<evidence type="ECO:0000256" key="9">
    <source>
        <dbReference type="ARBA" id="ARBA00023264"/>
    </source>
</evidence>
<dbReference type="STRING" id="326427.Cagg_2229"/>
<sequence length="243" mass="26425">MLESNYTIRIPSHTLSGEDMPELEPTTNQRPVALPGFDAEATAVVGIGLGLTGLALGLRPRLAPATLALTALAAALFRNPRRIPPDEPRTIFAIADGRLQGVREVYEHRFVHSDCLRITTIIGPLDVPICRSPVAGRVAYLEHIDGEHRPLRALQAPERNQRLYIGIETVWGPVLLAIIAAPLGRWLRCETTQGATITPGTRIASVRFGGQVDLYIQRDVLDPLVAPGERMFAGQSRLGVVVV</sequence>
<gene>
    <name evidence="11" type="ordered locus">Cagg_2229</name>
</gene>
<keyword evidence="4" id="KW-0443">Lipid metabolism</keyword>
<evidence type="ECO:0000256" key="5">
    <source>
        <dbReference type="ARBA" id="ARBA00023136"/>
    </source>
</evidence>
<dbReference type="KEGG" id="cag:Cagg_2229"/>
<dbReference type="GO" id="GO:0004609">
    <property type="term" value="F:phosphatidylserine decarboxylase activity"/>
    <property type="evidence" value="ECO:0007669"/>
    <property type="project" value="InterPro"/>
</dbReference>
<organism evidence="11 12">
    <name type="scientific">Chloroflexus aggregans (strain MD-66 / DSM 9485)</name>
    <dbReference type="NCBI Taxonomy" id="326427"/>
    <lineage>
        <taxon>Bacteria</taxon>
        <taxon>Bacillati</taxon>
        <taxon>Chloroflexota</taxon>
        <taxon>Chloroflexia</taxon>
        <taxon>Chloroflexales</taxon>
        <taxon>Chloroflexineae</taxon>
        <taxon>Chloroflexaceae</taxon>
        <taxon>Chloroflexus</taxon>
    </lineage>
</organism>
<evidence type="ECO:0000256" key="10">
    <source>
        <dbReference type="ARBA" id="ARBA00023317"/>
    </source>
</evidence>
<keyword evidence="1" id="KW-1003">Cell membrane</keyword>
<keyword evidence="5" id="KW-0472">Membrane</keyword>
<keyword evidence="12" id="KW-1185">Reference proteome</keyword>
<evidence type="ECO:0000256" key="1">
    <source>
        <dbReference type="ARBA" id="ARBA00022475"/>
    </source>
</evidence>
<evidence type="ECO:0000256" key="6">
    <source>
        <dbReference type="ARBA" id="ARBA00023145"/>
    </source>
</evidence>
<evidence type="ECO:0000256" key="4">
    <source>
        <dbReference type="ARBA" id="ARBA00023098"/>
    </source>
</evidence>
<name>B8GD45_CHLAD</name>
<keyword evidence="6" id="KW-0865">Zymogen</keyword>
<keyword evidence="2" id="KW-0444">Lipid biosynthesis</keyword>
<dbReference type="EMBL" id="CP001337">
    <property type="protein sequence ID" value="ACL25112.1"/>
    <property type="molecule type" value="Genomic_DNA"/>
</dbReference>
<dbReference type="eggNOG" id="COG0688">
    <property type="taxonomic scope" value="Bacteria"/>
</dbReference>
<evidence type="ECO:0000256" key="7">
    <source>
        <dbReference type="ARBA" id="ARBA00023209"/>
    </source>
</evidence>
<evidence type="ECO:0000256" key="8">
    <source>
        <dbReference type="ARBA" id="ARBA00023239"/>
    </source>
</evidence>